<feature type="domain" description="FAD-binding FR-type" evidence="13">
    <location>
        <begin position="1"/>
        <end position="98"/>
    </location>
</feature>
<gene>
    <name evidence="11" type="primary">pyrK</name>
    <name evidence="14" type="ORF">IAG03_05545</name>
</gene>
<feature type="binding site" evidence="11 12">
    <location>
        <position position="293"/>
    </location>
    <ligand>
        <name>[2Fe-2S] cluster</name>
        <dbReference type="ChEBI" id="CHEBI:190135"/>
    </ligand>
</feature>
<comment type="cofactor">
    <cofactor evidence="11">
        <name>[2Fe-2S] cluster</name>
        <dbReference type="ChEBI" id="CHEBI:190135"/>
    </cofactor>
    <text evidence="11">Binds 1 [2Fe-2S] cluster per subunit.</text>
</comment>
<dbReference type="GO" id="GO:0046872">
    <property type="term" value="F:metal ion binding"/>
    <property type="evidence" value="ECO:0007669"/>
    <property type="project" value="UniProtKB-KW"/>
</dbReference>
<dbReference type="InterPro" id="IPR017938">
    <property type="entry name" value="Riboflavin_synthase-like_b-brl"/>
</dbReference>
<keyword evidence="6 11" id="KW-0274">FAD</keyword>
<dbReference type="SUPFAM" id="SSF52343">
    <property type="entry name" value="Ferredoxin reductase-like, C-terminal NADP-linked domain"/>
    <property type="match status" value="1"/>
</dbReference>
<keyword evidence="5 11" id="KW-0479">Metal-binding</keyword>
<dbReference type="GO" id="GO:0050660">
    <property type="term" value="F:flavin adenine dinucleotide binding"/>
    <property type="evidence" value="ECO:0007669"/>
    <property type="project" value="InterPro"/>
</dbReference>
<keyword evidence="3 11" id="KW-0285">Flavoprotein</keyword>
<feature type="binding site" evidence="11">
    <location>
        <begin position="73"/>
        <end position="74"/>
    </location>
    <ligand>
        <name>FAD</name>
        <dbReference type="ChEBI" id="CHEBI:57692"/>
    </ligand>
</feature>
<feature type="binding site" evidence="11 12">
    <location>
        <position position="268"/>
    </location>
    <ligand>
        <name>[2Fe-2S] cluster</name>
        <dbReference type="ChEBI" id="CHEBI:190135"/>
    </ligand>
</feature>
<comment type="caution">
    <text evidence="11">Lacks conserved residue(s) required for the propagation of feature annotation.</text>
</comment>
<dbReference type="CDD" id="cd06218">
    <property type="entry name" value="DHOD_e_trans"/>
    <property type="match status" value="1"/>
</dbReference>
<keyword evidence="15" id="KW-1185">Reference proteome</keyword>
<evidence type="ECO:0000256" key="10">
    <source>
        <dbReference type="ARBA" id="ARBA00023014"/>
    </source>
</evidence>
<evidence type="ECO:0000256" key="12">
    <source>
        <dbReference type="PIRSR" id="PIRSR006816-2"/>
    </source>
</evidence>
<keyword evidence="10 11" id="KW-0411">Iron-sulfur</keyword>
<comment type="subunit">
    <text evidence="11">Heterotetramer of 2 PyrK and 2 PyrD type B subunits.</text>
</comment>
<evidence type="ECO:0000256" key="9">
    <source>
        <dbReference type="ARBA" id="ARBA00023004"/>
    </source>
</evidence>
<proteinExistence type="inferred from homology"/>
<evidence type="ECO:0000313" key="15">
    <source>
        <dbReference type="Proteomes" id="UP000651482"/>
    </source>
</evidence>
<keyword evidence="7 11" id="KW-0665">Pyrimidine biosynthesis</keyword>
<dbReference type="GO" id="GO:0009055">
    <property type="term" value="F:electron transfer activity"/>
    <property type="evidence" value="ECO:0007669"/>
    <property type="project" value="UniProtKB-UniRule"/>
</dbReference>
<dbReference type="Proteomes" id="UP000651482">
    <property type="component" value="Unassembled WGS sequence"/>
</dbReference>
<evidence type="ECO:0000256" key="4">
    <source>
        <dbReference type="ARBA" id="ARBA00022714"/>
    </source>
</evidence>
<evidence type="ECO:0000313" key="14">
    <source>
        <dbReference type="EMBL" id="MBC8533474.1"/>
    </source>
</evidence>
<comment type="pathway">
    <text evidence="11">Pyrimidine metabolism; UMP biosynthesis via de novo pathway; orotate from (S)-dihydroorotate (NAD(+) route): step 1/1.</text>
</comment>
<evidence type="ECO:0000256" key="5">
    <source>
        <dbReference type="ARBA" id="ARBA00022723"/>
    </source>
</evidence>
<dbReference type="InterPro" id="IPR023455">
    <property type="entry name" value="Dihydroorotate_DHASE_ETsu"/>
</dbReference>
<keyword evidence="2 11" id="KW-0813">Transport</keyword>
<dbReference type="PIRSF" id="PIRSF006816">
    <property type="entry name" value="Cyc3_hyd_g"/>
    <property type="match status" value="1"/>
</dbReference>
<feature type="binding site" evidence="11">
    <location>
        <begin position="49"/>
        <end position="52"/>
    </location>
    <ligand>
        <name>FAD</name>
        <dbReference type="ChEBI" id="CHEBI:57692"/>
    </ligand>
</feature>
<dbReference type="InterPro" id="IPR039261">
    <property type="entry name" value="FNR_nucleotide-bd"/>
</dbReference>
<dbReference type="HAMAP" id="MF_01211">
    <property type="entry name" value="DHODB_Fe_S_bind"/>
    <property type="match status" value="1"/>
</dbReference>
<evidence type="ECO:0000256" key="11">
    <source>
        <dbReference type="HAMAP-Rule" id="MF_01211"/>
    </source>
</evidence>
<evidence type="ECO:0000256" key="2">
    <source>
        <dbReference type="ARBA" id="ARBA00022448"/>
    </source>
</evidence>
<dbReference type="PANTHER" id="PTHR43513">
    <property type="entry name" value="DIHYDROOROTATE DEHYDROGENASE B (NAD(+)), ELECTRON TRANSFER SUBUNIT"/>
    <property type="match status" value="1"/>
</dbReference>
<comment type="cofactor">
    <cofactor evidence="11">
        <name>FAD</name>
        <dbReference type="ChEBI" id="CHEBI:57692"/>
    </cofactor>
    <text evidence="11">Binds 1 FAD per subunit.</text>
</comment>
<organism evidence="14 15">
    <name type="scientific">Yeguia hominis</name>
    <dbReference type="NCBI Taxonomy" id="2763662"/>
    <lineage>
        <taxon>Bacteria</taxon>
        <taxon>Bacillati</taxon>
        <taxon>Bacillota</taxon>
        <taxon>Clostridia</taxon>
        <taxon>Eubacteriales</taxon>
        <taxon>Yeguiaceae</taxon>
        <taxon>Yeguia</taxon>
    </lineage>
</organism>
<accession>A0A926D9W2</accession>
<evidence type="ECO:0000256" key="7">
    <source>
        <dbReference type="ARBA" id="ARBA00022975"/>
    </source>
</evidence>
<name>A0A926D9W2_9FIRM</name>
<dbReference type="RefSeq" id="WP_249318855.1">
    <property type="nucleotide sequence ID" value="NZ_JACRSN010000006.1"/>
</dbReference>
<evidence type="ECO:0000259" key="13">
    <source>
        <dbReference type="PROSITE" id="PS51384"/>
    </source>
</evidence>
<comment type="function">
    <text evidence="11">Responsible for channeling the electrons from the oxidation of dihydroorotate from the FMN redox center in the PyrD type B subunit to the ultimate electron acceptor NAD(+).</text>
</comment>
<evidence type="ECO:0000256" key="1">
    <source>
        <dbReference type="ARBA" id="ARBA00006422"/>
    </source>
</evidence>
<dbReference type="GO" id="GO:0016491">
    <property type="term" value="F:oxidoreductase activity"/>
    <property type="evidence" value="ECO:0007669"/>
    <property type="project" value="InterPro"/>
</dbReference>
<reference evidence="14" key="1">
    <citation type="submission" date="2020-08" db="EMBL/GenBank/DDBJ databases">
        <title>Genome public.</title>
        <authorList>
            <person name="Liu C."/>
            <person name="Sun Q."/>
        </authorList>
    </citation>
    <scope>NUCLEOTIDE SEQUENCE</scope>
    <source>
        <strain evidence="14">NSJ-40</strain>
    </source>
</reference>
<evidence type="ECO:0000256" key="3">
    <source>
        <dbReference type="ARBA" id="ARBA00022630"/>
    </source>
</evidence>
<dbReference type="Gene3D" id="2.40.30.10">
    <property type="entry name" value="Translation factors"/>
    <property type="match status" value="1"/>
</dbReference>
<dbReference type="InterPro" id="IPR012165">
    <property type="entry name" value="Cyt_c3_hydrogenase_gsu"/>
</dbReference>
<dbReference type="Pfam" id="PF10418">
    <property type="entry name" value="DHODB_Fe-S_bind"/>
    <property type="match status" value="1"/>
</dbReference>
<dbReference type="InterPro" id="IPR037117">
    <property type="entry name" value="Dihydroorotate_DH_ele_sf"/>
</dbReference>
<dbReference type="GO" id="GO:0051537">
    <property type="term" value="F:2 iron, 2 sulfur cluster binding"/>
    <property type="evidence" value="ECO:0007669"/>
    <property type="project" value="UniProtKB-KW"/>
</dbReference>
<comment type="cofactor">
    <cofactor evidence="12">
        <name>[2Fe-2S] cluster</name>
        <dbReference type="ChEBI" id="CHEBI:190135"/>
    </cofactor>
    <text evidence="12">Binds 1 [2Fe-2S] cluster per subunit.</text>
</comment>
<evidence type="ECO:0000256" key="8">
    <source>
        <dbReference type="ARBA" id="ARBA00022982"/>
    </source>
</evidence>
<keyword evidence="8 11" id="KW-0249">Electron transport</keyword>
<sequence length="311" mass="32014">MDTHLAKIQTARAIAPGIYDFTLSAPQLAKEARPGQFVHIRLPGHTLRRPISICSASAAEGTVRLVFAVRGEGTRALAAMGREETLDLLGPLGNSFDPESILSKCGSCRPEAGSACGDGAVCDPELARNKFASVHPEAGSACGDGDVCAPEKSRSADGRVMLVGGGIGVPPMLFLAQALHGDCIAVLGFRSAESAILAEEFRALGCDTRIATEDGSLGEKGFVTDCFPQSGISAIAACGPVPMLRAVASYAKARAIPCAVSLEARMACGVGACLGCACSLLREDGTAYYGHVCKDGPVFDAARVAWEGAQA</sequence>
<dbReference type="SUPFAM" id="SSF63380">
    <property type="entry name" value="Riboflavin synthase domain-like"/>
    <property type="match status" value="1"/>
</dbReference>
<evidence type="ECO:0000256" key="6">
    <source>
        <dbReference type="ARBA" id="ARBA00022827"/>
    </source>
</evidence>
<feature type="binding site" evidence="11 12">
    <location>
        <position position="273"/>
    </location>
    <ligand>
        <name>[2Fe-2S] cluster</name>
        <dbReference type="ChEBI" id="CHEBI:190135"/>
    </ligand>
</feature>
<protein>
    <recommendedName>
        <fullName evidence="11">Dihydroorotate dehydrogenase B (NAD(+)), electron transfer subunit</fullName>
    </recommendedName>
    <alternativeName>
        <fullName evidence="11">Dihydroorotate oxidase B, electron transfer subunit</fullName>
    </alternativeName>
</protein>
<keyword evidence="4 11" id="KW-0001">2Fe-2S</keyword>
<dbReference type="InterPro" id="IPR050353">
    <property type="entry name" value="PyrK_electron_transfer"/>
</dbReference>
<comment type="caution">
    <text evidence="14">The sequence shown here is derived from an EMBL/GenBank/DDBJ whole genome shotgun (WGS) entry which is preliminary data.</text>
</comment>
<dbReference type="GO" id="GO:0044205">
    <property type="term" value="P:'de novo' UMP biosynthetic process"/>
    <property type="evidence" value="ECO:0007669"/>
    <property type="project" value="UniProtKB-UniRule"/>
</dbReference>
<dbReference type="InterPro" id="IPR019480">
    <property type="entry name" value="Dihydroorotate_DH_Fe-S-bd"/>
</dbReference>
<comment type="similarity">
    <text evidence="1 11">Belongs to the PyrK family.</text>
</comment>
<dbReference type="PANTHER" id="PTHR43513:SF3">
    <property type="entry name" value="DIHYDROOROTATE DEHYDROGENASE B (NAD(+)), ELECTRON TRANSFER SUBUNIT-RELATED"/>
    <property type="match status" value="1"/>
</dbReference>
<dbReference type="Gene3D" id="3.40.50.80">
    <property type="entry name" value="Nucleotide-binding domain of ferredoxin-NADP reductase (FNR) module"/>
    <property type="match status" value="1"/>
</dbReference>
<dbReference type="EMBL" id="JACRSN010000006">
    <property type="protein sequence ID" value="MBC8533474.1"/>
    <property type="molecule type" value="Genomic_DNA"/>
</dbReference>
<dbReference type="AlphaFoldDB" id="A0A926D9W2"/>
<dbReference type="PROSITE" id="PS51384">
    <property type="entry name" value="FAD_FR"/>
    <property type="match status" value="1"/>
</dbReference>
<dbReference type="Gene3D" id="2.10.240.10">
    <property type="entry name" value="Dihydroorotate dehydrogenase, electron transfer subunit"/>
    <property type="match status" value="1"/>
</dbReference>
<dbReference type="InterPro" id="IPR017927">
    <property type="entry name" value="FAD-bd_FR_type"/>
</dbReference>
<feature type="binding site" evidence="11 12">
    <location>
        <position position="276"/>
    </location>
    <ligand>
        <name>[2Fe-2S] cluster</name>
        <dbReference type="ChEBI" id="CHEBI:190135"/>
    </ligand>
</feature>
<keyword evidence="9 11" id="KW-0408">Iron</keyword>